<name>A0A814D478_9BILA</name>
<gene>
    <name evidence="12" type="ORF">OXX778_LOCUS13925</name>
</gene>
<evidence type="ECO:0000256" key="1">
    <source>
        <dbReference type="ARBA" id="ARBA00004141"/>
    </source>
</evidence>
<feature type="transmembrane region" description="Helical" evidence="9">
    <location>
        <begin position="224"/>
        <end position="244"/>
    </location>
</feature>
<evidence type="ECO:0000256" key="5">
    <source>
        <dbReference type="ARBA" id="ARBA00022989"/>
    </source>
</evidence>
<dbReference type="InterPro" id="IPR018490">
    <property type="entry name" value="cNMP-bd_dom_sf"/>
</dbReference>
<dbReference type="GO" id="GO:0022857">
    <property type="term" value="F:transmembrane transporter activity"/>
    <property type="evidence" value="ECO:0007669"/>
    <property type="project" value="TreeGrafter"/>
</dbReference>
<feature type="non-terminal residue" evidence="12">
    <location>
        <position position="1"/>
    </location>
</feature>
<evidence type="ECO:0000259" key="10">
    <source>
        <dbReference type="PROSITE" id="PS51371"/>
    </source>
</evidence>
<feature type="transmembrane region" description="Helical" evidence="9">
    <location>
        <begin position="250"/>
        <end position="268"/>
    </location>
</feature>
<evidence type="ECO:0000313" key="12">
    <source>
        <dbReference type="EMBL" id="CAF0950668.1"/>
    </source>
</evidence>
<keyword evidence="3 8" id="KW-0812">Transmembrane</keyword>
<dbReference type="PANTHER" id="PTHR12064:SF94">
    <property type="entry name" value="UNEXTENDED PROTEIN"/>
    <property type="match status" value="1"/>
</dbReference>
<proteinExistence type="inferred from homology"/>
<keyword evidence="4" id="KW-0677">Repeat</keyword>
<dbReference type="Proteomes" id="UP000663879">
    <property type="component" value="Unassembled WGS sequence"/>
</dbReference>
<comment type="subcellular location">
    <subcellularLocation>
        <location evidence="1">Membrane</location>
        <topology evidence="1">Multi-pass membrane protein</topology>
    </subcellularLocation>
</comment>
<comment type="caution">
    <text evidence="12">The sequence shown here is derived from an EMBL/GenBank/DDBJ whole genome shotgun (WGS) entry which is preliminary data.</text>
</comment>
<dbReference type="SUPFAM" id="SSF54631">
    <property type="entry name" value="CBS-domain pair"/>
    <property type="match status" value="1"/>
</dbReference>
<dbReference type="CDD" id="cd04590">
    <property type="entry name" value="CBS_pair_CorC_HlyC_assoc"/>
    <property type="match status" value="1"/>
</dbReference>
<keyword evidence="5 8" id="KW-1133">Transmembrane helix</keyword>
<evidence type="ECO:0000256" key="7">
    <source>
        <dbReference type="PROSITE-ProRule" id="PRU00703"/>
    </source>
</evidence>
<dbReference type="InterPro" id="IPR046342">
    <property type="entry name" value="CBS_dom_sf"/>
</dbReference>
<dbReference type="GO" id="GO:0040018">
    <property type="term" value="P:positive regulation of multicellular organism growth"/>
    <property type="evidence" value="ECO:0007669"/>
    <property type="project" value="UniProtKB-ARBA"/>
</dbReference>
<dbReference type="Gene3D" id="3.10.580.10">
    <property type="entry name" value="CBS-domain"/>
    <property type="match status" value="1"/>
</dbReference>
<dbReference type="GO" id="GO:1905941">
    <property type="term" value="P:positive regulation of gonad development"/>
    <property type="evidence" value="ECO:0007669"/>
    <property type="project" value="UniProtKB-ARBA"/>
</dbReference>
<evidence type="ECO:0000256" key="9">
    <source>
        <dbReference type="SAM" id="Phobius"/>
    </source>
</evidence>
<keyword evidence="13" id="KW-1185">Reference proteome</keyword>
<dbReference type="InterPro" id="IPR044751">
    <property type="entry name" value="Ion_transp-like_CBS"/>
</dbReference>
<dbReference type="EMBL" id="CAJNOC010002774">
    <property type="protein sequence ID" value="CAF0950668.1"/>
    <property type="molecule type" value="Genomic_DNA"/>
</dbReference>
<dbReference type="Pfam" id="PF00571">
    <property type="entry name" value="CBS"/>
    <property type="match status" value="2"/>
</dbReference>
<dbReference type="GO" id="GO:0010960">
    <property type="term" value="P:magnesium ion homeostasis"/>
    <property type="evidence" value="ECO:0007669"/>
    <property type="project" value="InterPro"/>
</dbReference>
<evidence type="ECO:0000256" key="8">
    <source>
        <dbReference type="PROSITE-ProRule" id="PRU01193"/>
    </source>
</evidence>
<dbReference type="Pfam" id="PF25562">
    <property type="entry name" value="CNBH_CNNM2_C"/>
    <property type="match status" value="1"/>
</dbReference>
<dbReference type="GO" id="GO:0032026">
    <property type="term" value="P:response to magnesium ion"/>
    <property type="evidence" value="ECO:0007669"/>
    <property type="project" value="UniProtKB-ARBA"/>
</dbReference>
<dbReference type="PANTHER" id="PTHR12064">
    <property type="entry name" value="METAL TRANSPORTER CNNM"/>
    <property type="match status" value="1"/>
</dbReference>
<reference evidence="12" key="1">
    <citation type="submission" date="2021-02" db="EMBL/GenBank/DDBJ databases">
        <authorList>
            <person name="Nowell W R."/>
        </authorList>
    </citation>
    <scope>NUCLEOTIDE SEQUENCE</scope>
    <source>
        <strain evidence="12">Ploen Becks lab</strain>
    </source>
</reference>
<dbReference type="FunFam" id="3.10.580.10:FF:000006">
    <property type="entry name" value="DUF21 and CBS domain protein"/>
    <property type="match status" value="1"/>
</dbReference>
<feature type="transmembrane region" description="Helical" evidence="9">
    <location>
        <begin position="289"/>
        <end position="306"/>
    </location>
</feature>
<dbReference type="GO" id="GO:0005886">
    <property type="term" value="C:plasma membrane"/>
    <property type="evidence" value="ECO:0007669"/>
    <property type="project" value="TreeGrafter"/>
</dbReference>
<keyword evidence="7" id="KW-0129">CBS domain</keyword>
<protein>
    <submittedName>
        <fullName evidence="12">Uncharacterized protein</fullName>
    </submittedName>
</protein>
<dbReference type="AlphaFoldDB" id="A0A814D478"/>
<sequence length="785" mass="89964">FIGQGDLQNISKIGDSNNNFYLLYLIPRSQNDVYSLNEKQTFGNNYKKGWVLPSNEELSLDFYIYYNGNHKKIQNFVNNSENGLSLFIFFTSETTCKFLNQNFFMIKIIEQVEKNIFLGTCSKIRLTHSEVPQHICFEQIDSKEYSHQGDDYWVSIITTESFLPTWTRVILFIFLLCLSGLFSGLNLGLMSLDLKELDILKKIGTPKEQSYASKIYPLRKRGNFLLCSILLGNVMVNSISTLLLGDMLSGIYAALGSTILIVVFGEIIPQSACSKHGLAVGAHTRYITYVFMLLTSPLSLPLSFILDKVLGKEIAATYSREKIRELMNLVEGIDDEEKKIIDGAFDFNNKKVREVMTKLSDVFMLELHEHLNFETIAKIVKQGFSRIPIYEGNNKSNIVGLLHVKDFTLIDPDDNKSVDEFLKFYRHPIIFCNADSKISTLFEEFIKGQTHLAFVRDVGICSGIITLEDIIEELIQAEIYDEFDHKNASENDKTIELNEVGPLLTNSNKQTSSNSYGLKERNQSLDSLTSSIDLDFFLQKEICSLCSPQIGFAVFQFLSTTVKPFTDEYLTKNVLELMFKRASFKESFRIKPDLPREYLYRYGRPSNYFILIISGEATIEVGREKLEFSAGAFAYFGVDSLIKEYDSLKEILSNENFSNLAIKNELKKSQSKNYIPDFSLRVDNRCVYLKIDRALWKRGVIKSWSEKNGNQQTYTIDDLQLNNEKLEEAKIEEIVEAAKNKSPSEIDSRNETNITCHSLKSLNKESILDDKRNIFRKNREIKSFD</sequence>
<dbReference type="SUPFAM" id="SSF51206">
    <property type="entry name" value="cAMP-binding domain-like"/>
    <property type="match status" value="1"/>
</dbReference>
<dbReference type="InterPro" id="IPR045095">
    <property type="entry name" value="ACDP"/>
</dbReference>
<dbReference type="PROSITE" id="PS51371">
    <property type="entry name" value="CBS"/>
    <property type="match status" value="1"/>
</dbReference>
<evidence type="ECO:0000313" key="13">
    <source>
        <dbReference type="Proteomes" id="UP000663879"/>
    </source>
</evidence>
<dbReference type="PROSITE" id="PS51846">
    <property type="entry name" value="CNNM"/>
    <property type="match status" value="1"/>
</dbReference>
<evidence type="ECO:0000256" key="4">
    <source>
        <dbReference type="ARBA" id="ARBA00022737"/>
    </source>
</evidence>
<comment type="similarity">
    <text evidence="2">Belongs to the ACDP family.</text>
</comment>
<dbReference type="OrthoDB" id="5353557at2759"/>
<organism evidence="12 13">
    <name type="scientific">Brachionus calyciflorus</name>
    <dbReference type="NCBI Taxonomy" id="104777"/>
    <lineage>
        <taxon>Eukaryota</taxon>
        <taxon>Metazoa</taxon>
        <taxon>Spiralia</taxon>
        <taxon>Gnathifera</taxon>
        <taxon>Rotifera</taxon>
        <taxon>Eurotatoria</taxon>
        <taxon>Monogononta</taxon>
        <taxon>Pseudotrocha</taxon>
        <taxon>Ploima</taxon>
        <taxon>Brachionidae</taxon>
        <taxon>Brachionus</taxon>
    </lineage>
</organism>
<evidence type="ECO:0000259" key="11">
    <source>
        <dbReference type="PROSITE" id="PS51846"/>
    </source>
</evidence>
<evidence type="ECO:0000256" key="2">
    <source>
        <dbReference type="ARBA" id="ARBA00010484"/>
    </source>
</evidence>
<dbReference type="InterPro" id="IPR002550">
    <property type="entry name" value="CNNM"/>
</dbReference>
<dbReference type="GO" id="GO:0008340">
    <property type="term" value="P:determination of adult lifespan"/>
    <property type="evidence" value="ECO:0007669"/>
    <property type="project" value="UniProtKB-ARBA"/>
</dbReference>
<keyword evidence="6 8" id="KW-0472">Membrane</keyword>
<feature type="domain" description="CBS" evidence="10">
    <location>
        <begin position="356"/>
        <end position="417"/>
    </location>
</feature>
<evidence type="ECO:0000256" key="6">
    <source>
        <dbReference type="ARBA" id="ARBA00023136"/>
    </source>
</evidence>
<feature type="transmembrane region" description="Helical" evidence="9">
    <location>
        <begin position="169"/>
        <end position="192"/>
    </location>
</feature>
<feature type="domain" description="CNNM transmembrane" evidence="11">
    <location>
        <begin position="161"/>
        <end position="337"/>
    </location>
</feature>
<evidence type="ECO:0000256" key="3">
    <source>
        <dbReference type="ARBA" id="ARBA00022692"/>
    </source>
</evidence>
<accession>A0A814D478</accession>
<dbReference type="Pfam" id="PF01595">
    <property type="entry name" value="CNNM"/>
    <property type="match status" value="1"/>
</dbReference>
<dbReference type="InterPro" id="IPR000644">
    <property type="entry name" value="CBS_dom"/>
</dbReference>